<accession>A0A9N7U636</accession>
<organism evidence="2 3">
    <name type="scientific">Pleuronectes platessa</name>
    <name type="common">European plaice</name>
    <dbReference type="NCBI Taxonomy" id="8262"/>
    <lineage>
        <taxon>Eukaryota</taxon>
        <taxon>Metazoa</taxon>
        <taxon>Chordata</taxon>
        <taxon>Craniata</taxon>
        <taxon>Vertebrata</taxon>
        <taxon>Euteleostomi</taxon>
        <taxon>Actinopterygii</taxon>
        <taxon>Neopterygii</taxon>
        <taxon>Teleostei</taxon>
        <taxon>Neoteleostei</taxon>
        <taxon>Acanthomorphata</taxon>
        <taxon>Carangaria</taxon>
        <taxon>Pleuronectiformes</taxon>
        <taxon>Pleuronectoidei</taxon>
        <taxon>Pleuronectidae</taxon>
        <taxon>Pleuronectes</taxon>
    </lineage>
</organism>
<feature type="region of interest" description="Disordered" evidence="1">
    <location>
        <begin position="103"/>
        <end position="153"/>
    </location>
</feature>
<evidence type="ECO:0000256" key="1">
    <source>
        <dbReference type="SAM" id="MobiDB-lite"/>
    </source>
</evidence>
<name>A0A9N7U636_PLEPL</name>
<proteinExistence type="predicted"/>
<keyword evidence="3" id="KW-1185">Reference proteome</keyword>
<evidence type="ECO:0000313" key="3">
    <source>
        <dbReference type="Proteomes" id="UP001153269"/>
    </source>
</evidence>
<dbReference type="AlphaFoldDB" id="A0A9N7U636"/>
<reference evidence="2" key="1">
    <citation type="submission" date="2020-03" db="EMBL/GenBank/DDBJ databases">
        <authorList>
            <person name="Weist P."/>
        </authorList>
    </citation>
    <scope>NUCLEOTIDE SEQUENCE</scope>
</reference>
<sequence>MGEAVLTANPDSNQPLHPDPHSPDAGCSETETQSPHVDVSLGEECLQQSALMKLLLELSWETEQKPPYALDRPRSGRGHCAGLCEWQARPPLRDGYLVSNYLSPNETGDEPQARENTGFGYPGSYHRRAQLADSPAHYRPSPVSHTGVKAQDL</sequence>
<dbReference type="Proteomes" id="UP001153269">
    <property type="component" value="Unassembled WGS sequence"/>
</dbReference>
<feature type="region of interest" description="Disordered" evidence="1">
    <location>
        <begin position="1"/>
        <end position="37"/>
    </location>
</feature>
<dbReference type="EMBL" id="CADEAL010000702">
    <property type="protein sequence ID" value="CAB1424048.1"/>
    <property type="molecule type" value="Genomic_DNA"/>
</dbReference>
<protein>
    <submittedName>
        <fullName evidence="2">Uncharacterized protein</fullName>
    </submittedName>
</protein>
<comment type="caution">
    <text evidence="2">The sequence shown here is derived from an EMBL/GenBank/DDBJ whole genome shotgun (WGS) entry which is preliminary data.</text>
</comment>
<gene>
    <name evidence="2" type="ORF">PLEPLA_LOCUS11969</name>
</gene>
<evidence type="ECO:0000313" key="2">
    <source>
        <dbReference type="EMBL" id="CAB1424048.1"/>
    </source>
</evidence>